<name>Q13W72_PARXL</name>
<dbReference type="AlphaFoldDB" id="Q13W72"/>
<dbReference type="EMBL" id="CP000270">
    <property type="protein sequence ID" value="ABE31667.1"/>
    <property type="molecule type" value="Genomic_DNA"/>
</dbReference>
<evidence type="ECO:0000313" key="3">
    <source>
        <dbReference type="Proteomes" id="UP000001817"/>
    </source>
</evidence>
<dbReference type="Proteomes" id="UP000001817">
    <property type="component" value="Chromosome 1"/>
</dbReference>
<sequence>MADLNETPKEFAEITPPRDLYATSDIRFVMLEIGKLTSSVDRLISDVKSHGDKIDQVRHQVTFVKGGLYVLAPVVAFISYLFAKWDVLTLLLNAIRK</sequence>
<proteinExistence type="predicted"/>
<keyword evidence="1" id="KW-0812">Transmembrane</keyword>
<protein>
    <recommendedName>
        <fullName evidence="4">Transmembrane protein</fullName>
    </recommendedName>
</protein>
<evidence type="ECO:0008006" key="4">
    <source>
        <dbReference type="Google" id="ProtNLM"/>
    </source>
</evidence>
<gene>
    <name evidence="2" type="ORF">Bxe_A1286</name>
</gene>
<dbReference type="KEGG" id="bxb:DR64_3447"/>
<dbReference type="RefSeq" id="WP_011489228.1">
    <property type="nucleotide sequence ID" value="NC_007951.1"/>
</dbReference>
<keyword evidence="3" id="KW-1185">Reference proteome</keyword>
<organism evidence="2 3">
    <name type="scientific">Paraburkholderia xenovorans (strain LB400)</name>
    <dbReference type="NCBI Taxonomy" id="266265"/>
    <lineage>
        <taxon>Bacteria</taxon>
        <taxon>Pseudomonadati</taxon>
        <taxon>Pseudomonadota</taxon>
        <taxon>Betaproteobacteria</taxon>
        <taxon>Burkholderiales</taxon>
        <taxon>Burkholderiaceae</taxon>
        <taxon>Paraburkholderia</taxon>
    </lineage>
</organism>
<feature type="transmembrane region" description="Helical" evidence="1">
    <location>
        <begin position="63"/>
        <end position="83"/>
    </location>
</feature>
<keyword evidence="1" id="KW-1133">Transmembrane helix</keyword>
<keyword evidence="1" id="KW-0472">Membrane</keyword>
<dbReference type="OrthoDB" id="9880674at2"/>
<evidence type="ECO:0000313" key="2">
    <source>
        <dbReference type="EMBL" id="ABE31667.1"/>
    </source>
</evidence>
<reference evidence="2 3" key="1">
    <citation type="journal article" date="2006" name="Proc. Natl. Acad. Sci. U.S.A.">
        <title>Burkholderia xenovorans LB400 harbors a multi-replicon, 9.73-Mbp genome shaped for versatility.</title>
        <authorList>
            <person name="Chain P.S."/>
            <person name="Denef V.J."/>
            <person name="Konstantinidis K.T."/>
            <person name="Vergez L.M."/>
            <person name="Agullo L."/>
            <person name="Reyes V.L."/>
            <person name="Hauser L."/>
            <person name="Cordova M."/>
            <person name="Gomez L."/>
            <person name="Gonzalez M."/>
            <person name="Land M."/>
            <person name="Lao V."/>
            <person name="Larimer F."/>
            <person name="LiPuma J.J."/>
            <person name="Mahenthiralingam E."/>
            <person name="Malfatti S.A."/>
            <person name="Marx C.J."/>
            <person name="Parnell J.J."/>
            <person name="Ramette A."/>
            <person name="Richardson P."/>
            <person name="Seeger M."/>
            <person name="Smith D."/>
            <person name="Spilker T."/>
            <person name="Sul W.J."/>
            <person name="Tsoi T.V."/>
            <person name="Ulrich L.E."/>
            <person name="Zhulin I.B."/>
            <person name="Tiedje J.M."/>
        </authorList>
    </citation>
    <scope>NUCLEOTIDE SEQUENCE [LARGE SCALE GENOMIC DNA]</scope>
    <source>
        <strain evidence="2 3">LB400</strain>
    </source>
</reference>
<accession>Q13W72</accession>
<evidence type="ECO:0000256" key="1">
    <source>
        <dbReference type="SAM" id="Phobius"/>
    </source>
</evidence>
<dbReference type="KEGG" id="bxe:Bxe_A1286"/>